<dbReference type="GO" id="GO:0035332">
    <property type="term" value="P:positive regulation of hippo signaling"/>
    <property type="evidence" value="ECO:0007669"/>
    <property type="project" value="TreeGrafter"/>
</dbReference>
<dbReference type="InterPro" id="IPR011993">
    <property type="entry name" value="PH-like_dom_sf"/>
</dbReference>
<dbReference type="Gene3D" id="2.30.29.30">
    <property type="entry name" value="Pleckstrin-homology domain (PH domain)/Phosphotyrosine-binding domain (PTB)"/>
    <property type="match status" value="1"/>
</dbReference>
<feature type="region of interest" description="Disordered" evidence="3">
    <location>
        <begin position="1187"/>
        <end position="1210"/>
    </location>
</feature>
<accession>A0A1B6BZW1</accession>
<feature type="region of interest" description="Disordered" evidence="3">
    <location>
        <begin position="1250"/>
        <end position="1273"/>
    </location>
</feature>
<dbReference type="InterPro" id="IPR014352">
    <property type="entry name" value="FERM/acyl-CoA-bd_prot_sf"/>
</dbReference>
<feature type="compositionally biased region" description="Low complexity" evidence="3">
    <location>
        <begin position="604"/>
        <end position="615"/>
    </location>
</feature>
<dbReference type="SUPFAM" id="SSF50729">
    <property type="entry name" value="PH domain-like"/>
    <property type="match status" value="1"/>
</dbReference>
<proteinExistence type="predicted"/>
<evidence type="ECO:0000259" key="4">
    <source>
        <dbReference type="PROSITE" id="PS50057"/>
    </source>
</evidence>
<name>A0A1B6BZW1_9HEMI</name>
<organism evidence="5">
    <name type="scientific">Clastoptera arizonana</name>
    <name type="common">Arizona spittle bug</name>
    <dbReference type="NCBI Taxonomy" id="38151"/>
    <lineage>
        <taxon>Eukaryota</taxon>
        <taxon>Metazoa</taxon>
        <taxon>Ecdysozoa</taxon>
        <taxon>Arthropoda</taxon>
        <taxon>Hexapoda</taxon>
        <taxon>Insecta</taxon>
        <taxon>Pterygota</taxon>
        <taxon>Neoptera</taxon>
        <taxon>Paraneoptera</taxon>
        <taxon>Hemiptera</taxon>
        <taxon>Auchenorrhyncha</taxon>
        <taxon>Cercopoidea</taxon>
        <taxon>Clastopteridae</taxon>
        <taxon>Clastoptera</taxon>
    </lineage>
</organism>
<protein>
    <recommendedName>
        <fullName evidence="4">FERM domain-containing protein</fullName>
    </recommendedName>
</protein>
<feature type="compositionally biased region" description="Polar residues" evidence="3">
    <location>
        <begin position="1311"/>
        <end position="1328"/>
    </location>
</feature>
<feature type="region of interest" description="Disordered" evidence="3">
    <location>
        <begin position="1307"/>
        <end position="1387"/>
    </location>
</feature>
<feature type="compositionally biased region" description="Pro residues" evidence="3">
    <location>
        <begin position="672"/>
        <end position="681"/>
    </location>
</feature>
<dbReference type="InterPro" id="IPR018979">
    <property type="entry name" value="FERM_N"/>
</dbReference>
<dbReference type="InterPro" id="IPR041781">
    <property type="entry name" value="FRMD6-FERM_C"/>
</dbReference>
<dbReference type="GO" id="GO:0009887">
    <property type="term" value="P:animal organ morphogenesis"/>
    <property type="evidence" value="ECO:0007669"/>
    <property type="project" value="UniProtKB-ARBA"/>
</dbReference>
<feature type="compositionally biased region" description="Pro residues" evidence="3">
    <location>
        <begin position="936"/>
        <end position="957"/>
    </location>
</feature>
<dbReference type="InterPro" id="IPR019749">
    <property type="entry name" value="Band_41_domain"/>
</dbReference>
<dbReference type="SUPFAM" id="SSF54236">
    <property type="entry name" value="Ubiquitin-like"/>
    <property type="match status" value="1"/>
</dbReference>
<dbReference type="Gene3D" id="3.10.20.90">
    <property type="entry name" value="Phosphatidylinositol 3-kinase Catalytic Subunit, Chain A, domain 1"/>
    <property type="match status" value="1"/>
</dbReference>
<reference evidence="5" key="1">
    <citation type="submission" date="2015-12" db="EMBL/GenBank/DDBJ databases">
        <title>De novo transcriptome assembly of four potential Pierce s Disease insect vectors from Arizona vineyards.</title>
        <authorList>
            <person name="Tassone E.E."/>
        </authorList>
    </citation>
    <scope>NUCLEOTIDE SEQUENCE</scope>
</reference>
<feature type="domain" description="FERM" evidence="4">
    <location>
        <begin position="23"/>
        <end position="339"/>
    </location>
</feature>
<dbReference type="GO" id="GO:0030182">
    <property type="term" value="P:neuron differentiation"/>
    <property type="evidence" value="ECO:0007669"/>
    <property type="project" value="UniProtKB-ARBA"/>
</dbReference>
<dbReference type="InterPro" id="IPR035963">
    <property type="entry name" value="FERM_2"/>
</dbReference>
<dbReference type="SUPFAM" id="SSF47031">
    <property type="entry name" value="Second domain of FERM"/>
    <property type="match status" value="1"/>
</dbReference>
<dbReference type="InterPro" id="IPR019748">
    <property type="entry name" value="FERM_central"/>
</dbReference>
<dbReference type="SMART" id="SM01196">
    <property type="entry name" value="FERM_C"/>
    <property type="match status" value="1"/>
</dbReference>
<dbReference type="InterPro" id="IPR018980">
    <property type="entry name" value="FERM_PH-like_C"/>
</dbReference>
<dbReference type="CDD" id="cd14473">
    <property type="entry name" value="FERM_B-lobe"/>
    <property type="match status" value="1"/>
</dbReference>
<dbReference type="GO" id="GO:0098592">
    <property type="term" value="C:cytoplasmic side of apical plasma membrane"/>
    <property type="evidence" value="ECO:0007669"/>
    <property type="project" value="TreeGrafter"/>
</dbReference>
<gene>
    <name evidence="5" type="ORF">g.20067</name>
</gene>
<dbReference type="Pfam" id="PF09380">
    <property type="entry name" value="FERM_C"/>
    <property type="match status" value="1"/>
</dbReference>
<dbReference type="EMBL" id="GEDC01030496">
    <property type="protein sequence ID" value="JAS06802.1"/>
    <property type="molecule type" value="Transcribed_RNA"/>
</dbReference>
<dbReference type="Gene3D" id="1.20.80.10">
    <property type="match status" value="1"/>
</dbReference>
<dbReference type="SMART" id="SM00295">
    <property type="entry name" value="B41"/>
    <property type="match status" value="1"/>
</dbReference>
<dbReference type="PROSITE" id="PS50057">
    <property type="entry name" value="FERM_3"/>
    <property type="match status" value="1"/>
</dbReference>
<feature type="compositionally biased region" description="Low complexity" evidence="3">
    <location>
        <begin position="1368"/>
        <end position="1381"/>
    </location>
</feature>
<keyword evidence="2" id="KW-0965">Cell junction</keyword>
<dbReference type="InterPro" id="IPR029071">
    <property type="entry name" value="Ubiquitin-like_domsf"/>
</dbReference>
<dbReference type="CDD" id="cd17101">
    <property type="entry name" value="FERM_F1_PTPN13_like"/>
    <property type="match status" value="1"/>
</dbReference>
<feature type="region of interest" description="Disordered" evidence="3">
    <location>
        <begin position="597"/>
        <end position="686"/>
    </location>
</feature>
<feature type="compositionally biased region" description="Basic residues" evidence="3">
    <location>
        <begin position="1344"/>
        <end position="1353"/>
    </location>
</feature>
<dbReference type="Pfam" id="PF09379">
    <property type="entry name" value="FERM_N"/>
    <property type="match status" value="1"/>
</dbReference>
<comment type="subcellular location">
    <subcellularLocation>
        <location evidence="1">Cell junction</location>
    </subcellularLocation>
</comment>
<evidence type="ECO:0000256" key="3">
    <source>
        <dbReference type="SAM" id="MobiDB-lite"/>
    </source>
</evidence>
<dbReference type="Pfam" id="PF00373">
    <property type="entry name" value="FERM_M"/>
    <property type="match status" value="1"/>
</dbReference>
<evidence type="ECO:0000256" key="2">
    <source>
        <dbReference type="ARBA" id="ARBA00022949"/>
    </source>
</evidence>
<evidence type="ECO:0000256" key="1">
    <source>
        <dbReference type="ARBA" id="ARBA00004282"/>
    </source>
</evidence>
<dbReference type="InterPro" id="IPR047145">
    <property type="entry name" value="FRMD6-like"/>
</dbReference>
<dbReference type="PANTHER" id="PTHR13429:SF5">
    <property type="entry name" value="PROTEIN EXPANDED"/>
    <property type="match status" value="1"/>
</dbReference>
<dbReference type="PANTHER" id="PTHR13429">
    <property type="entry name" value="FERM DOMAIN (PROTEIN4.1-EZRIN-RADIXIN-MOESIN) FAMILY"/>
    <property type="match status" value="1"/>
</dbReference>
<dbReference type="GO" id="GO:0070161">
    <property type="term" value="C:anchoring junction"/>
    <property type="evidence" value="ECO:0007669"/>
    <property type="project" value="UniProtKB-SubCell"/>
</dbReference>
<feature type="compositionally biased region" description="Basic and acidic residues" evidence="3">
    <location>
        <begin position="1256"/>
        <end position="1273"/>
    </location>
</feature>
<evidence type="ECO:0000313" key="5">
    <source>
        <dbReference type="EMBL" id="JAS06802.1"/>
    </source>
</evidence>
<feature type="region of interest" description="Disordered" evidence="3">
    <location>
        <begin position="936"/>
        <end position="961"/>
    </location>
</feature>
<sequence length="1387" mass="152123">MRSSTVSAPVESCNLGQSPPHSRFAAVQLLTNQLLYFVVEPKSRTKELYNQTCSHLAAQGMADTELFGLATVSDGEYLFLDPDYKLSKYAPKNWRSSSTSGLDNNGKPLLIFHFRVQFYVESPLLLRDEMSKHHYYLQLRHNVLARGLLHACASEEVLYLLAGLALQADFGDYKDSFTNTTYFQSQDYFPQQMGCGGGESRIFQTASNLHRANRGLSQSEAESQFIREASSTETSPLTHNAHVYRLKHKKQDPGPGNVLLAICTRGIELYEENSTKALSGTLLWNDIGKLCFDRKKFEIKALNWPVSGEKLTYYTSSDEKPKHLLSLCRVTHQFSMTIQPRLVEVRRKEDEERKRYRDWGIELTGKLGGSHYGSQVCHRGDQRISVISSTSSNTTSGIVSDKVHSLDESEDDLELEIMINSPPAPSVESLALAHLQDTLSGVCEITPPSPLPTPDGIQQGKDCMDSPCTMTINAVKSSLISGAVTPATTDGSQCSSSCSTVVVAGTTTESISLKEDRRVVTTNRRPSTSSSLELGYSHTAQNSAISDTASTCLELDYSVQSAHTSSGVYTLRSSCGTTNTIANTVACSSETSGICVEESEGQRSRSGSIVSASGSFHGDGSDPSDAGQGTLLTAEELSDLIVGRSPKPRRGVYPSRATVSSTLDSDSDYVTLPPPPPPPPRSDSERQTNYALLESPLLSSPEETLATPLRLDDSLSNLALSSRKLIEESLLQQQIQFQHLASSFSPHKQNLHLNQYQISQPNHSPPAKSALILTNAELQPELNKLKYLNQPTIASSQYQTQYVMTNQSQSLDQPMLTQVIPQYQHLSAEEASARFITSKPHINILTAHTTLVPSTASPSFAAPTLAYQTSIPSCGTTQIRNYLPETRNYPLDPASRMKIKSHQNNSNLIPIVSSNNYLDVRGSGAAFFQHFHQKFPPPPPPVLHPRQPPPPPPPPPRRGLQTVYTSQVTRSQIEQFKQQLYSDVDYVIYPMQDPAISKQEYLDSKIALNHYNEAYPPPPYPSYSGKSHVVYRSTPNVAVASGYIPVSFNNHSMGPATVKYASNQNLSSEYSAYPGSSLSFLNRYPSSTSPLYSAAASYSSSSTQSLRYDPVIQMAVPKLVPPVIGGGFSRTQSDDNILNCGYEKPCLDVPKIRRPPPPLPPPYDLQNQLPKEKNSIQNVTPTKCQIESKAISQPSLSKKTPDAEPAQKNAKSAVDGLLDIRTLREKSRNMDLPLISALCNDRSLLKQTNAFVMPRHPTDKKSERPLSWHVETPTKKSLDIKNISTSSSIDSSDGTAKKSSLFSSFLSSKSVSNPTTPTKHSYSTSSSKLKYPVSGLSTTQIVKPGRKTTSRHTHPSDKLSGQTKVNRSRSTSSATSSTNVSEKTLPQ</sequence>
<dbReference type="CDD" id="cd13185">
    <property type="entry name" value="FERM_C_FRMD1_FRMD6"/>
    <property type="match status" value="1"/>
</dbReference>
<dbReference type="InterPro" id="IPR000299">
    <property type="entry name" value="FERM_domain"/>
</dbReference>
<feature type="compositionally biased region" description="Polar residues" evidence="3">
    <location>
        <begin position="1187"/>
        <end position="1198"/>
    </location>
</feature>